<accession>A0A131ZW94</accession>
<dbReference type="Pfam" id="PF13516">
    <property type="entry name" value="LRR_6"/>
    <property type="match status" value="2"/>
</dbReference>
<protein>
    <submittedName>
        <fullName evidence="1">Uncharacterized protein</fullName>
    </submittedName>
</protein>
<dbReference type="Proteomes" id="UP000616769">
    <property type="component" value="Unassembled WGS sequence"/>
</dbReference>
<name>A0A131ZW94_SARSC</name>
<dbReference type="InterPro" id="IPR006553">
    <property type="entry name" value="Leu-rich_rpt_Cys-con_subtyp"/>
</dbReference>
<dbReference type="SUPFAM" id="SSF52047">
    <property type="entry name" value="RNI-like"/>
    <property type="match status" value="1"/>
</dbReference>
<dbReference type="AlphaFoldDB" id="A0A131ZW94"/>
<organism evidence="1 2">
    <name type="scientific">Sarcoptes scabiei</name>
    <name type="common">Itch mite</name>
    <name type="synonym">Acarus scabiei</name>
    <dbReference type="NCBI Taxonomy" id="52283"/>
    <lineage>
        <taxon>Eukaryota</taxon>
        <taxon>Metazoa</taxon>
        <taxon>Ecdysozoa</taxon>
        <taxon>Arthropoda</taxon>
        <taxon>Chelicerata</taxon>
        <taxon>Arachnida</taxon>
        <taxon>Acari</taxon>
        <taxon>Acariformes</taxon>
        <taxon>Sarcoptiformes</taxon>
        <taxon>Astigmata</taxon>
        <taxon>Psoroptidia</taxon>
        <taxon>Sarcoptoidea</taxon>
        <taxon>Sarcoptidae</taxon>
        <taxon>Sarcoptinae</taxon>
        <taxon>Sarcoptes</taxon>
    </lineage>
</organism>
<dbReference type="InterPro" id="IPR001611">
    <property type="entry name" value="Leu-rich_rpt"/>
</dbReference>
<evidence type="ECO:0000313" key="2">
    <source>
        <dbReference type="Proteomes" id="UP000616769"/>
    </source>
</evidence>
<dbReference type="PANTHER" id="PTHR13318">
    <property type="entry name" value="PARTNER OF PAIRED, ISOFORM B-RELATED"/>
    <property type="match status" value="1"/>
</dbReference>
<dbReference type="PANTHER" id="PTHR13318:SF105">
    <property type="entry name" value="F-BOX_LRR-REPEAT PROTEIN 3"/>
    <property type="match status" value="1"/>
</dbReference>
<dbReference type="OrthoDB" id="5876800at2759"/>
<dbReference type="VEuPathDB" id="VectorBase:SSCA007093"/>
<reference evidence="1 2" key="1">
    <citation type="journal article" date="2015" name="Parasit. Vectors">
        <title>Draft genome of the scabies mite.</title>
        <authorList>
            <person name="Rider S.D.Jr."/>
            <person name="Morgan M.S."/>
            <person name="Arlian L.G."/>
        </authorList>
    </citation>
    <scope>NUCLEOTIDE SEQUENCE [LARGE SCALE GENOMIC DNA]</scope>
    <source>
        <strain evidence="1">Arlian Lab</strain>
    </source>
</reference>
<dbReference type="SMART" id="SM00367">
    <property type="entry name" value="LRR_CC"/>
    <property type="match status" value="2"/>
</dbReference>
<dbReference type="GO" id="GO:0031146">
    <property type="term" value="P:SCF-dependent proteasomal ubiquitin-dependent protein catabolic process"/>
    <property type="evidence" value="ECO:0007669"/>
    <property type="project" value="TreeGrafter"/>
</dbReference>
<dbReference type="EMBL" id="JXLN01002203">
    <property type="protein sequence ID" value="KPM02555.1"/>
    <property type="molecule type" value="Genomic_DNA"/>
</dbReference>
<proteinExistence type="predicted"/>
<dbReference type="Gene3D" id="3.80.10.10">
    <property type="entry name" value="Ribonuclease Inhibitor"/>
    <property type="match status" value="1"/>
</dbReference>
<dbReference type="InterPro" id="IPR032675">
    <property type="entry name" value="LRR_dom_sf"/>
</dbReference>
<comment type="caution">
    <text evidence="1">The sequence shown here is derived from an EMBL/GenBank/DDBJ whole genome shotgun (WGS) entry which is preliminary data.</text>
</comment>
<sequence>MINQNLPALKVIDLSDCHLITDSGIASLIGTKFDKLIELDLSGCSRITDDCLKIIRRCQSLEKLSISNCP</sequence>
<dbReference type="GO" id="GO:0019005">
    <property type="term" value="C:SCF ubiquitin ligase complex"/>
    <property type="evidence" value="ECO:0007669"/>
    <property type="project" value="TreeGrafter"/>
</dbReference>
<evidence type="ECO:0000313" key="1">
    <source>
        <dbReference type="EMBL" id="KPM02555.1"/>
    </source>
</evidence>
<gene>
    <name evidence="1" type="ORF">QR98_0009700</name>
</gene>